<evidence type="ECO:0000313" key="5">
    <source>
        <dbReference type="EMBL" id="KAK0740729.1"/>
    </source>
</evidence>
<dbReference type="AlphaFoldDB" id="A0AA40JZF2"/>
<feature type="region of interest" description="Disordered" evidence="1">
    <location>
        <begin position="1"/>
        <end position="59"/>
    </location>
</feature>
<dbReference type="InterPro" id="IPR025390">
    <property type="entry name" value="Dsc3_C"/>
</dbReference>
<feature type="compositionally biased region" description="Low complexity" evidence="1">
    <location>
        <begin position="1"/>
        <end position="30"/>
    </location>
</feature>
<reference evidence="5" key="1">
    <citation type="submission" date="2023-06" db="EMBL/GenBank/DDBJ databases">
        <title>Genome-scale phylogeny and comparative genomics of the fungal order Sordariales.</title>
        <authorList>
            <consortium name="Lawrence Berkeley National Laboratory"/>
            <person name="Hensen N."/>
            <person name="Bonometti L."/>
            <person name="Westerberg I."/>
            <person name="Brannstrom I.O."/>
            <person name="Guillou S."/>
            <person name="Cros-Aarteil S."/>
            <person name="Calhoun S."/>
            <person name="Haridas S."/>
            <person name="Kuo A."/>
            <person name="Mondo S."/>
            <person name="Pangilinan J."/>
            <person name="Riley R."/>
            <person name="LaButti K."/>
            <person name="Andreopoulos B."/>
            <person name="Lipzen A."/>
            <person name="Chen C."/>
            <person name="Yanf M."/>
            <person name="Daum C."/>
            <person name="Ng V."/>
            <person name="Clum A."/>
            <person name="Steindorff A."/>
            <person name="Ohm R."/>
            <person name="Martin F."/>
            <person name="Silar P."/>
            <person name="Natvig D."/>
            <person name="Lalanne C."/>
            <person name="Gautier V."/>
            <person name="Ament-velasquez S.L."/>
            <person name="Kruys A."/>
            <person name="Hutchinson M.I."/>
            <person name="Powell A.J."/>
            <person name="Barry K."/>
            <person name="Miller A.N."/>
            <person name="Grigoriev I.V."/>
            <person name="Debuchy R."/>
            <person name="Gladieux P."/>
            <person name="Thoren M.H."/>
            <person name="Johannesson H."/>
        </authorList>
    </citation>
    <scope>NUCLEOTIDE SEQUENCE</scope>
    <source>
        <strain evidence="5">SMH3187-1</strain>
    </source>
</reference>
<comment type="caution">
    <text evidence="5">The sequence shown here is derived from an EMBL/GenBank/DDBJ whole genome shotgun (WGS) entry which is preliminary data.</text>
</comment>
<proteinExistence type="predicted"/>
<sequence>MSGRPSRPSASRSASGSSSSASSPTKRSSSQHLLPTPSNARSTSPLPRSPASPSRKIFVPPPLHLTVRFSTSLPDLQLDILTPHQTTVAALKHQIRARLAADAASTTDPHHAAAASARLRFIHGGKLLPDHAPLSTVLKPLPPPPATTSSDPKNKGKNIEGRSHQRVYVICSIGDPLNPSELAAEAVSATTTPTPSADSRPGTPGYPLAPGIHLDTGHGLGVRSTPAPPAAPRGFDRLLTTGFTRAEVNQLRLQFRSIQAARHTPDTMPSPDGLRRMEDSWIDSNAAGTAGTATNTTGEDGGAPADEETGLNAVVEGMVKGMFIGFVFPLGAVGWLLREEGVWPRRVQVFVSLGVLLSVAVGMIRGLAEA</sequence>
<dbReference type="Proteomes" id="UP001172155">
    <property type="component" value="Unassembled WGS sequence"/>
</dbReference>
<dbReference type="Gene3D" id="3.10.20.90">
    <property type="entry name" value="Phosphatidylinositol 3-kinase Catalytic Subunit, Chain A, domain 1"/>
    <property type="match status" value="1"/>
</dbReference>
<dbReference type="EMBL" id="JAUKUD010000006">
    <property type="protein sequence ID" value="KAK0740729.1"/>
    <property type="molecule type" value="Genomic_DNA"/>
</dbReference>
<dbReference type="Pfam" id="PF13373">
    <property type="entry name" value="Dsc3_C"/>
    <property type="match status" value="1"/>
</dbReference>
<accession>A0AA40JZF2</accession>
<feature type="region of interest" description="Disordered" evidence="1">
    <location>
        <begin position="133"/>
        <end position="161"/>
    </location>
</feature>
<feature type="region of interest" description="Disordered" evidence="1">
    <location>
        <begin position="286"/>
        <end position="305"/>
    </location>
</feature>
<feature type="compositionally biased region" description="Low complexity" evidence="1">
    <location>
        <begin position="41"/>
        <end position="55"/>
    </location>
</feature>
<evidence type="ECO:0000313" key="6">
    <source>
        <dbReference type="Proteomes" id="UP001172155"/>
    </source>
</evidence>
<evidence type="ECO:0000256" key="1">
    <source>
        <dbReference type="SAM" id="MobiDB-lite"/>
    </source>
</evidence>
<keyword evidence="2" id="KW-0812">Transmembrane</keyword>
<evidence type="ECO:0000256" key="2">
    <source>
        <dbReference type="SAM" id="Phobius"/>
    </source>
</evidence>
<dbReference type="InterPro" id="IPR019413">
    <property type="entry name" value="Dsc3_ub-like_dom"/>
</dbReference>
<dbReference type="SUPFAM" id="SSF54236">
    <property type="entry name" value="Ubiquitin-like"/>
    <property type="match status" value="1"/>
</dbReference>
<keyword evidence="2" id="KW-0472">Membrane</keyword>
<dbReference type="InterPro" id="IPR029071">
    <property type="entry name" value="Ubiquitin-like_domsf"/>
</dbReference>
<dbReference type="InterPro" id="IPR045226">
    <property type="entry name" value="Dsc3"/>
</dbReference>
<feature type="domain" description="DSC E3 ubiquitin ligase complex subunit 3 C-terminal" evidence="4">
    <location>
        <begin position="233"/>
        <end position="365"/>
    </location>
</feature>
<feature type="transmembrane region" description="Helical" evidence="2">
    <location>
        <begin position="318"/>
        <end position="337"/>
    </location>
</feature>
<protein>
    <submittedName>
        <fullName evidence="5">DUF2407 C-terminal domain-containing protein</fullName>
    </submittedName>
</protein>
<feature type="compositionally biased region" description="Basic and acidic residues" evidence="1">
    <location>
        <begin position="152"/>
        <end position="161"/>
    </location>
</feature>
<evidence type="ECO:0000259" key="4">
    <source>
        <dbReference type="Pfam" id="PF13373"/>
    </source>
</evidence>
<feature type="compositionally biased region" description="Low complexity" evidence="1">
    <location>
        <begin position="286"/>
        <end position="298"/>
    </location>
</feature>
<dbReference type="Pfam" id="PF10302">
    <property type="entry name" value="Dsc3_N"/>
    <property type="match status" value="1"/>
</dbReference>
<dbReference type="PANTHER" id="PTHR28049">
    <property type="entry name" value="TRANSMEMBRANE PROTEIN YOR223W"/>
    <property type="match status" value="1"/>
</dbReference>
<dbReference type="GO" id="GO:0005783">
    <property type="term" value="C:endoplasmic reticulum"/>
    <property type="evidence" value="ECO:0007669"/>
    <property type="project" value="TreeGrafter"/>
</dbReference>
<feature type="compositionally biased region" description="Low complexity" evidence="1">
    <location>
        <begin position="184"/>
        <end position="201"/>
    </location>
</feature>
<keyword evidence="2" id="KW-1133">Transmembrane helix</keyword>
<dbReference type="GO" id="GO:0044695">
    <property type="term" value="C:Dsc E3 ubiquitin ligase complex"/>
    <property type="evidence" value="ECO:0007669"/>
    <property type="project" value="InterPro"/>
</dbReference>
<feature type="domain" description="DSC E3 ubiquitin ligase complex subunit 3 ubiquitin-like" evidence="3">
    <location>
        <begin position="64"/>
        <end position="175"/>
    </location>
</feature>
<feature type="transmembrane region" description="Helical" evidence="2">
    <location>
        <begin position="349"/>
        <end position="368"/>
    </location>
</feature>
<gene>
    <name evidence="5" type="ORF">B0T18DRAFT_418579</name>
</gene>
<feature type="region of interest" description="Disordered" evidence="1">
    <location>
        <begin position="184"/>
        <end position="205"/>
    </location>
</feature>
<name>A0AA40JZF2_9PEZI</name>
<organism evidence="5 6">
    <name type="scientific">Schizothecium vesticola</name>
    <dbReference type="NCBI Taxonomy" id="314040"/>
    <lineage>
        <taxon>Eukaryota</taxon>
        <taxon>Fungi</taxon>
        <taxon>Dikarya</taxon>
        <taxon>Ascomycota</taxon>
        <taxon>Pezizomycotina</taxon>
        <taxon>Sordariomycetes</taxon>
        <taxon>Sordariomycetidae</taxon>
        <taxon>Sordariales</taxon>
        <taxon>Schizotheciaceae</taxon>
        <taxon>Schizothecium</taxon>
    </lineage>
</organism>
<feature type="compositionally biased region" description="Polar residues" evidence="1">
    <location>
        <begin position="31"/>
        <end position="40"/>
    </location>
</feature>
<dbReference type="PANTHER" id="PTHR28049:SF1">
    <property type="entry name" value="DSC E3 UBIQUITIN LIGASE COMPLEX SUBUNIT 3"/>
    <property type="match status" value="1"/>
</dbReference>
<keyword evidence="6" id="KW-1185">Reference proteome</keyword>
<evidence type="ECO:0000259" key="3">
    <source>
        <dbReference type="Pfam" id="PF10302"/>
    </source>
</evidence>